<keyword evidence="3" id="KW-1185">Reference proteome</keyword>
<dbReference type="InterPro" id="IPR017926">
    <property type="entry name" value="GATASE"/>
</dbReference>
<dbReference type="RefSeq" id="WP_190268025.1">
    <property type="nucleotide sequence ID" value="NZ_BAABAD010000005.1"/>
</dbReference>
<dbReference type="PANTHER" id="PTHR42695:SF5">
    <property type="entry name" value="GLUTAMINE AMIDOTRANSFERASE YLR126C-RELATED"/>
    <property type="match status" value="1"/>
</dbReference>
<dbReference type="InterPro" id="IPR044992">
    <property type="entry name" value="ChyE-like"/>
</dbReference>
<reference evidence="2 3" key="1">
    <citation type="submission" date="2020-09" db="EMBL/GenBank/DDBJ databases">
        <title>Novel species in genus Gordonia.</title>
        <authorList>
            <person name="Zhang G."/>
        </authorList>
    </citation>
    <scope>NUCLEOTIDE SEQUENCE [LARGE SCALE GENOMIC DNA]</scope>
    <source>
        <strain evidence="2 3">ON-33</strain>
    </source>
</reference>
<keyword evidence="2" id="KW-0315">Glutamine amidotransferase</keyword>
<dbReference type="Pfam" id="PF00117">
    <property type="entry name" value="GATase"/>
    <property type="match status" value="1"/>
</dbReference>
<protein>
    <submittedName>
        <fullName evidence="2">Type 1 glutamine amidotransferase</fullName>
    </submittedName>
</protein>
<dbReference type="PANTHER" id="PTHR42695">
    <property type="entry name" value="GLUTAMINE AMIDOTRANSFERASE YLR126C-RELATED"/>
    <property type="match status" value="1"/>
</dbReference>
<accession>A0ABR7WGV8</accession>
<dbReference type="SUPFAM" id="SSF52317">
    <property type="entry name" value="Class I glutamine amidotransferase-like"/>
    <property type="match status" value="1"/>
</dbReference>
<dbReference type="PROSITE" id="PS51273">
    <property type="entry name" value="GATASE_TYPE_1"/>
    <property type="match status" value="1"/>
</dbReference>
<evidence type="ECO:0000259" key="1">
    <source>
        <dbReference type="Pfam" id="PF00117"/>
    </source>
</evidence>
<dbReference type="InterPro" id="IPR029062">
    <property type="entry name" value="Class_I_gatase-like"/>
</dbReference>
<name>A0ABR7WGV8_9ACTN</name>
<comment type="caution">
    <text evidence="2">The sequence shown here is derived from an EMBL/GenBank/DDBJ whole genome shotgun (WGS) entry which is preliminary data.</text>
</comment>
<evidence type="ECO:0000313" key="3">
    <source>
        <dbReference type="Proteomes" id="UP000602395"/>
    </source>
</evidence>
<dbReference type="Gene3D" id="3.40.50.880">
    <property type="match status" value="1"/>
</dbReference>
<sequence length="244" mass="25960">MATQRIRVLELRHAEVETPGAYSTALDELADVETVRAWREPLPDKMTGFDAIIVMGGPMGVGDADAIPWIASEIVFLRDAVAVGIPVWGVCLGSQLLAAALGADVFRGDVPEIGVREVTLNSDGIADPVWGATPSAAFETVQWHFDTFALPAGATLLAGSALYPNQLFRYGNSYGVQFHLEAGGALIRRWLHGESRNEVEAAIGRAAVDRFADDAANAEALTAPLSAAVMRRWLASVATHRPAG</sequence>
<evidence type="ECO:0000313" key="2">
    <source>
        <dbReference type="EMBL" id="MBD1320954.1"/>
    </source>
</evidence>
<proteinExistence type="predicted"/>
<organism evidence="2 3">
    <name type="scientific">Gordonia hankookensis</name>
    <dbReference type="NCBI Taxonomy" id="589403"/>
    <lineage>
        <taxon>Bacteria</taxon>
        <taxon>Bacillati</taxon>
        <taxon>Actinomycetota</taxon>
        <taxon>Actinomycetes</taxon>
        <taxon>Mycobacteriales</taxon>
        <taxon>Gordoniaceae</taxon>
        <taxon>Gordonia</taxon>
    </lineage>
</organism>
<dbReference type="Proteomes" id="UP000602395">
    <property type="component" value="Unassembled WGS sequence"/>
</dbReference>
<gene>
    <name evidence="2" type="ORF">IDF66_15315</name>
</gene>
<dbReference type="CDD" id="cd01741">
    <property type="entry name" value="GATase1_1"/>
    <property type="match status" value="1"/>
</dbReference>
<dbReference type="EMBL" id="JACWMS010000003">
    <property type="protein sequence ID" value="MBD1320954.1"/>
    <property type="molecule type" value="Genomic_DNA"/>
</dbReference>
<feature type="domain" description="Glutamine amidotransferase" evidence="1">
    <location>
        <begin position="35"/>
        <end position="182"/>
    </location>
</feature>